<evidence type="ECO:0000313" key="1">
    <source>
        <dbReference type="EMBL" id="EHK78876.1"/>
    </source>
</evidence>
<sequence length="61" mass="6800">VATELYDHITDQGYRKQMDELAASMVFLQPKDIAETVVFAAKAPPHVDVAELFVLPTPQGW</sequence>
<dbReference type="Proteomes" id="UP000004038">
    <property type="component" value="Unassembled WGS sequence"/>
</dbReference>
<protein>
    <submittedName>
        <fullName evidence="1">Short chain alcohol dehydrogenase-related dehydrogenase</fullName>
    </submittedName>
</protein>
<dbReference type="AlphaFoldDB" id="H0FVH0"/>
<accession>H0FVH0</accession>
<feature type="non-terminal residue" evidence="1">
    <location>
        <position position="1"/>
    </location>
</feature>
<dbReference type="EMBL" id="AGVV01000007">
    <property type="protein sequence ID" value="EHK78876.1"/>
    <property type="molecule type" value="Genomic_DNA"/>
</dbReference>
<dbReference type="PATRIC" id="fig|1107881.3.peg.1103"/>
<evidence type="ECO:0000313" key="2">
    <source>
        <dbReference type="Proteomes" id="UP000004038"/>
    </source>
</evidence>
<gene>
    <name evidence="1" type="ORF">SM0020_05497</name>
</gene>
<proteinExistence type="predicted"/>
<reference evidence="1 2" key="1">
    <citation type="journal article" date="2012" name="J. Bacteriol.">
        <title>Draft Genome Sequence of Sinorhizobium meliloti CCNWSX0020, a Nitrogen-Fixing Symbiont with Copper Tolerance Capability Isolated from Lead-Zinc Mine Tailings.</title>
        <authorList>
            <person name="Li Z."/>
            <person name="Ma Z."/>
            <person name="Hao X."/>
            <person name="Wei G."/>
        </authorList>
    </citation>
    <scope>NUCLEOTIDE SEQUENCE [LARGE SCALE GENOMIC DNA]</scope>
    <source>
        <strain evidence="1 2">CCNWSX0020</strain>
    </source>
</reference>
<name>H0FVH0_RHIML</name>
<organism evidence="1 2">
    <name type="scientific">Sinorhizobium meliloti CCNWSX0020</name>
    <dbReference type="NCBI Taxonomy" id="1107881"/>
    <lineage>
        <taxon>Bacteria</taxon>
        <taxon>Pseudomonadati</taxon>
        <taxon>Pseudomonadota</taxon>
        <taxon>Alphaproteobacteria</taxon>
        <taxon>Hyphomicrobiales</taxon>
        <taxon>Rhizobiaceae</taxon>
        <taxon>Sinorhizobium/Ensifer group</taxon>
        <taxon>Sinorhizobium</taxon>
    </lineage>
</organism>